<comment type="subunit">
    <text evidence="1">Component of the NuA4 histone acetyltransferase complex.</text>
</comment>
<name>A0AA39ZAA3_9PEZI</name>
<organism evidence="3 4">
    <name type="scientific">Cercophora samala</name>
    <dbReference type="NCBI Taxonomy" id="330535"/>
    <lineage>
        <taxon>Eukaryota</taxon>
        <taxon>Fungi</taxon>
        <taxon>Dikarya</taxon>
        <taxon>Ascomycota</taxon>
        <taxon>Pezizomycotina</taxon>
        <taxon>Sordariomycetes</taxon>
        <taxon>Sordariomycetidae</taxon>
        <taxon>Sordariales</taxon>
        <taxon>Lasiosphaeriaceae</taxon>
        <taxon>Cercophora</taxon>
    </lineage>
</organism>
<comment type="caution">
    <text evidence="3">The sequence shown here is derived from an EMBL/GenBank/DDBJ whole genome shotgun (WGS) entry which is preliminary data.</text>
</comment>
<dbReference type="SUPFAM" id="SSF54160">
    <property type="entry name" value="Chromo domain-like"/>
    <property type="match status" value="1"/>
</dbReference>
<dbReference type="Pfam" id="PF05551">
    <property type="entry name" value="zf-His_Me_endon"/>
    <property type="match status" value="1"/>
</dbReference>
<keyword evidence="3" id="KW-0540">Nuclease</keyword>
<dbReference type="Proteomes" id="UP001174997">
    <property type="component" value="Unassembled WGS sequence"/>
</dbReference>
<dbReference type="InterPro" id="IPR044925">
    <property type="entry name" value="His-Me_finger_sf"/>
</dbReference>
<dbReference type="EMBL" id="JAULSY010000077">
    <property type="protein sequence ID" value="KAK0667103.1"/>
    <property type="molecule type" value="Genomic_DNA"/>
</dbReference>
<dbReference type="Gene3D" id="2.40.50.40">
    <property type="match status" value="1"/>
</dbReference>
<reference evidence="3" key="1">
    <citation type="submission" date="2023-06" db="EMBL/GenBank/DDBJ databases">
        <title>Genome-scale phylogeny and comparative genomics of the fungal order Sordariales.</title>
        <authorList>
            <consortium name="Lawrence Berkeley National Laboratory"/>
            <person name="Hensen N."/>
            <person name="Bonometti L."/>
            <person name="Westerberg I."/>
            <person name="Brannstrom I.O."/>
            <person name="Guillou S."/>
            <person name="Cros-Aarteil S."/>
            <person name="Calhoun S."/>
            <person name="Haridas S."/>
            <person name="Kuo A."/>
            <person name="Mondo S."/>
            <person name="Pangilinan J."/>
            <person name="Riley R."/>
            <person name="Labutti K."/>
            <person name="Andreopoulos B."/>
            <person name="Lipzen A."/>
            <person name="Chen C."/>
            <person name="Yanf M."/>
            <person name="Daum C."/>
            <person name="Ng V."/>
            <person name="Clum A."/>
            <person name="Steindorff A."/>
            <person name="Ohm R."/>
            <person name="Martin F."/>
            <person name="Silar P."/>
            <person name="Natvig D."/>
            <person name="Lalanne C."/>
            <person name="Gautier V."/>
            <person name="Ament-Velasquez S.L."/>
            <person name="Kruys A."/>
            <person name="Hutchinson M.I."/>
            <person name="Powell A.J."/>
            <person name="Barry K."/>
            <person name="Miller A.N."/>
            <person name="Grigoriev I.V."/>
            <person name="Debuchy R."/>
            <person name="Gladieux P."/>
            <person name="Thoren M.H."/>
            <person name="Johannesson H."/>
        </authorList>
    </citation>
    <scope>NUCLEOTIDE SEQUENCE</scope>
    <source>
        <strain evidence="3">CBS 307.81</strain>
    </source>
</reference>
<evidence type="ECO:0000313" key="4">
    <source>
        <dbReference type="Proteomes" id="UP001174997"/>
    </source>
</evidence>
<sequence>MPTSRKRCSKPRERRAIFKNIGKQQATTIFNTWSQEEKTNKDNCWVNSNVTKDAYIRAKSTLLNGEASRHLLHLIAWAVTHNRDPIPGLDISHLCHVKHCFNPEHLVAEARSINNQRKGCPGLLCCPLHTDIITTSLCLHKPQCMTPVRPSVRCFCPGTQTGDSTRNGFAAIDSPLNQEQENPENTFTGPLGNKELDEEEEWEISTILGSRIYRGNLQYQVLWKESGLDLQ</sequence>
<keyword evidence="3" id="KW-0378">Hydrolase</keyword>
<dbReference type="AlphaFoldDB" id="A0AA39ZAA3"/>
<keyword evidence="4" id="KW-1185">Reference proteome</keyword>
<gene>
    <name evidence="3" type="ORF">QBC41DRAFT_142168</name>
</gene>
<feature type="domain" description="Zinc-binding loop region of homing endonuclease" evidence="2">
    <location>
        <begin position="44"/>
        <end position="149"/>
    </location>
</feature>
<dbReference type="SUPFAM" id="SSF54060">
    <property type="entry name" value="His-Me finger endonucleases"/>
    <property type="match status" value="1"/>
</dbReference>
<proteinExistence type="predicted"/>
<dbReference type="InterPro" id="IPR008704">
    <property type="entry name" value="Endonuclease_Zinc-binding_loop"/>
</dbReference>
<dbReference type="Gene3D" id="3.90.75.10">
    <property type="entry name" value="Homing Intron 3 (I-ppo) Encoded Endonuclease, Chain A"/>
    <property type="match status" value="1"/>
</dbReference>
<accession>A0AA39ZAA3</accession>
<protein>
    <submittedName>
        <fullName evidence="3">Zinc-binding loop region of homing endonuclease-domain-containing protein</fullName>
    </submittedName>
</protein>
<dbReference type="InterPro" id="IPR016197">
    <property type="entry name" value="Chromo-like_dom_sf"/>
</dbReference>
<dbReference type="GO" id="GO:0004519">
    <property type="term" value="F:endonuclease activity"/>
    <property type="evidence" value="ECO:0007669"/>
    <property type="project" value="UniProtKB-KW"/>
</dbReference>
<evidence type="ECO:0000259" key="2">
    <source>
        <dbReference type="Pfam" id="PF05551"/>
    </source>
</evidence>
<keyword evidence="3" id="KW-0255">Endonuclease</keyword>
<evidence type="ECO:0000256" key="1">
    <source>
        <dbReference type="ARBA" id="ARBA00011353"/>
    </source>
</evidence>
<dbReference type="InterPro" id="IPR044930">
    <property type="entry name" value="Homing_endonuclease_His-Me"/>
</dbReference>
<evidence type="ECO:0000313" key="3">
    <source>
        <dbReference type="EMBL" id="KAK0667103.1"/>
    </source>
</evidence>